<dbReference type="PANTHER" id="PTHR23327">
    <property type="entry name" value="RING FINGER PROTEIN 127"/>
    <property type="match status" value="1"/>
</dbReference>
<name>A0A0U9HID8_KLENI</name>
<feature type="transmembrane region" description="Helical" evidence="6">
    <location>
        <begin position="195"/>
        <end position="215"/>
    </location>
</feature>
<dbReference type="InterPro" id="IPR001841">
    <property type="entry name" value="Znf_RING"/>
</dbReference>
<evidence type="ECO:0000313" key="9">
    <source>
        <dbReference type="Proteomes" id="UP000054558"/>
    </source>
</evidence>
<dbReference type="Pfam" id="PF13923">
    <property type="entry name" value="zf-C3HC4_2"/>
    <property type="match status" value="1"/>
</dbReference>
<evidence type="ECO:0000256" key="4">
    <source>
        <dbReference type="PROSITE-ProRule" id="PRU00175"/>
    </source>
</evidence>
<dbReference type="GO" id="GO:0008270">
    <property type="term" value="F:zinc ion binding"/>
    <property type="evidence" value="ECO:0007669"/>
    <property type="project" value="UniProtKB-KW"/>
</dbReference>
<keyword evidence="3" id="KW-0862">Zinc</keyword>
<dbReference type="PANTHER" id="PTHR23327:SF51">
    <property type="entry name" value="TRANSCRIPTIONAL REGULATOR OF YEAST FORM ADHERENCE 3"/>
    <property type="match status" value="1"/>
</dbReference>
<feature type="region of interest" description="Disordered" evidence="5">
    <location>
        <begin position="342"/>
        <end position="392"/>
    </location>
</feature>
<dbReference type="InterPro" id="IPR013083">
    <property type="entry name" value="Znf_RING/FYVE/PHD"/>
</dbReference>
<dbReference type="EMBL" id="DF237003">
    <property type="protein sequence ID" value="GAQ80437.1"/>
    <property type="molecule type" value="Genomic_DNA"/>
</dbReference>
<keyword evidence="1" id="KW-0479">Metal-binding</keyword>
<organism evidence="8 9">
    <name type="scientific">Klebsormidium nitens</name>
    <name type="common">Green alga</name>
    <name type="synonym">Ulothrix nitens</name>
    <dbReference type="NCBI Taxonomy" id="105231"/>
    <lineage>
        <taxon>Eukaryota</taxon>
        <taxon>Viridiplantae</taxon>
        <taxon>Streptophyta</taxon>
        <taxon>Klebsormidiophyceae</taxon>
        <taxon>Klebsormidiales</taxon>
        <taxon>Klebsormidiaceae</taxon>
        <taxon>Klebsormidium</taxon>
    </lineage>
</organism>
<keyword evidence="6" id="KW-0812">Transmembrane</keyword>
<dbReference type="SUPFAM" id="SSF57850">
    <property type="entry name" value="RING/U-box"/>
    <property type="match status" value="1"/>
</dbReference>
<proteinExistence type="predicted"/>
<dbReference type="Proteomes" id="UP000054558">
    <property type="component" value="Unassembled WGS sequence"/>
</dbReference>
<keyword evidence="2 4" id="KW-0863">Zinc-finger</keyword>
<evidence type="ECO:0000259" key="7">
    <source>
        <dbReference type="PROSITE" id="PS50089"/>
    </source>
</evidence>
<dbReference type="STRING" id="105231.A0A0U9HID8"/>
<keyword evidence="6" id="KW-0472">Membrane</keyword>
<dbReference type="SMART" id="SM00184">
    <property type="entry name" value="RING"/>
    <property type="match status" value="1"/>
</dbReference>
<evidence type="ECO:0000256" key="3">
    <source>
        <dbReference type="ARBA" id="ARBA00022833"/>
    </source>
</evidence>
<evidence type="ECO:0000256" key="2">
    <source>
        <dbReference type="ARBA" id="ARBA00022771"/>
    </source>
</evidence>
<feature type="compositionally biased region" description="Gly residues" evidence="5">
    <location>
        <begin position="362"/>
        <end position="375"/>
    </location>
</feature>
<keyword evidence="6" id="KW-1133">Transmembrane helix</keyword>
<dbReference type="PROSITE" id="PS50089">
    <property type="entry name" value="ZF_RING_2"/>
    <property type="match status" value="1"/>
</dbReference>
<evidence type="ECO:0000256" key="6">
    <source>
        <dbReference type="SAM" id="Phobius"/>
    </source>
</evidence>
<protein>
    <recommendedName>
        <fullName evidence="7">RING-type domain-containing protein</fullName>
    </recommendedName>
</protein>
<evidence type="ECO:0000256" key="1">
    <source>
        <dbReference type="ARBA" id="ARBA00022723"/>
    </source>
</evidence>
<feature type="compositionally biased region" description="Low complexity" evidence="5">
    <location>
        <begin position="350"/>
        <end position="361"/>
    </location>
</feature>
<dbReference type="AlphaFoldDB" id="A0A0U9HID8"/>
<evidence type="ECO:0000256" key="5">
    <source>
        <dbReference type="SAM" id="MobiDB-lite"/>
    </source>
</evidence>
<sequence length="392" mass="43229">MEYTSLQCPICLEILDQPVETDCGHAFCEECLLKSVQVSPICPTCRFRITGVIPSFTLRHVVFEFKKKKQLQKRLNEAGVQQSTAAPPDTAPDAPSSDVQDEKLAPTPPSEDSATQPPLPPVITRRGPSQPLVKKTIQVHFVPRHPFLFTGGGFDPGNVFLAEGVAEFCSLTEFNDFISEANIIARKYTPTFLEVWVLGGLLCPVGGCCLLCWWADTAKEKLRTAGELLLKRYPGNEAAARSASGPDTAKEKLRDFVNEQNVLSQPKGYMWALRCDDHSTCEIDEHFFLELTMDSRWRVNVYNTPKTREIHRLMADRTMLEETLRNRGVRLIRTISGHIQALSPRHASRRVSSSSSSQPGSSGPGSPGSDFGGSPTGVPLVRGPSSVPPIRE</sequence>
<gene>
    <name evidence="8" type="ORF">KFL_000540140</name>
</gene>
<evidence type="ECO:0000313" key="8">
    <source>
        <dbReference type="EMBL" id="GAQ80437.1"/>
    </source>
</evidence>
<feature type="compositionally biased region" description="Low complexity" evidence="5">
    <location>
        <begin position="83"/>
        <end position="98"/>
    </location>
</feature>
<dbReference type="InterPro" id="IPR017907">
    <property type="entry name" value="Znf_RING_CS"/>
</dbReference>
<feature type="region of interest" description="Disordered" evidence="5">
    <location>
        <begin position="76"/>
        <end position="128"/>
    </location>
</feature>
<dbReference type="OrthoDB" id="6105938at2759"/>
<reference evidence="8 9" key="1">
    <citation type="journal article" date="2014" name="Nat. Commun.">
        <title>Klebsormidium flaccidum genome reveals primary factors for plant terrestrial adaptation.</title>
        <authorList>
            <person name="Hori K."/>
            <person name="Maruyama F."/>
            <person name="Fujisawa T."/>
            <person name="Togashi T."/>
            <person name="Yamamoto N."/>
            <person name="Seo M."/>
            <person name="Sato S."/>
            <person name="Yamada T."/>
            <person name="Mori H."/>
            <person name="Tajima N."/>
            <person name="Moriyama T."/>
            <person name="Ikeuchi M."/>
            <person name="Watanabe M."/>
            <person name="Wada H."/>
            <person name="Kobayashi K."/>
            <person name="Saito M."/>
            <person name="Masuda T."/>
            <person name="Sasaki-Sekimoto Y."/>
            <person name="Mashiguchi K."/>
            <person name="Awai K."/>
            <person name="Shimojima M."/>
            <person name="Masuda S."/>
            <person name="Iwai M."/>
            <person name="Nobusawa T."/>
            <person name="Narise T."/>
            <person name="Kondo S."/>
            <person name="Saito H."/>
            <person name="Sato R."/>
            <person name="Murakawa M."/>
            <person name="Ihara Y."/>
            <person name="Oshima-Yamada Y."/>
            <person name="Ohtaka K."/>
            <person name="Satoh M."/>
            <person name="Sonobe K."/>
            <person name="Ishii M."/>
            <person name="Ohtani R."/>
            <person name="Kanamori-Sato M."/>
            <person name="Honoki R."/>
            <person name="Miyazaki D."/>
            <person name="Mochizuki H."/>
            <person name="Umetsu J."/>
            <person name="Higashi K."/>
            <person name="Shibata D."/>
            <person name="Kamiya Y."/>
            <person name="Sato N."/>
            <person name="Nakamura Y."/>
            <person name="Tabata S."/>
            <person name="Ida S."/>
            <person name="Kurokawa K."/>
            <person name="Ohta H."/>
        </authorList>
    </citation>
    <scope>NUCLEOTIDE SEQUENCE [LARGE SCALE GENOMIC DNA]</scope>
    <source>
        <strain evidence="8 9">NIES-2285</strain>
    </source>
</reference>
<dbReference type="Gene3D" id="3.30.40.10">
    <property type="entry name" value="Zinc/RING finger domain, C3HC4 (zinc finger)"/>
    <property type="match status" value="1"/>
</dbReference>
<keyword evidence="9" id="KW-1185">Reference proteome</keyword>
<dbReference type="PROSITE" id="PS00518">
    <property type="entry name" value="ZF_RING_1"/>
    <property type="match status" value="1"/>
</dbReference>
<accession>A0A0U9HID8</accession>
<feature type="domain" description="RING-type" evidence="7">
    <location>
        <begin position="8"/>
        <end position="46"/>
    </location>
</feature>